<proteinExistence type="predicted"/>
<protein>
    <submittedName>
        <fullName evidence="1">DUF177 domain-containing protein</fullName>
    </submittedName>
</protein>
<dbReference type="GeneID" id="3720288"/>
<dbReference type="Proteomes" id="UP000266305">
    <property type="component" value="Unassembled WGS sequence"/>
</dbReference>
<comment type="caution">
    <text evidence="1">The sequence shown here is derived from an EMBL/GenBank/DDBJ whole genome shotgun (WGS) entry which is preliminary data.</text>
</comment>
<evidence type="ECO:0000313" key="1">
    <source>
        <dbReference type="EMBL" id="RHZ98197.1"/>
    </source>
</evidence>
<dbReference type="EMBL" id="QWGP01000002">
    <property type="protein sequence ID" value="RHZ98197.1"/>
    <property type="molecule type" value="Genomic_DNA"/>
</dbReference>
<dbReference type="RefSeq" id="WP_011337609.1">
    <property type="nucleotide sequence ID" value="NZ_BJXO01000003.1"/>
</dbReference>
<evidence type="ECO:0000313" key="2">
    <source>
        <dbReference type="Proteomes" id="UP000266305"/>
    </source>
</evidence>
<gene>
    <name evidence="1" type="ORF">D1114_02980</name>
</gene>
<name>A0AAX1UR73_CERSP</name>
<accession>A0AAX1UR73</accession>
<organism evidence="1 2">
    <name type="scientific">Cereibacter sphaeroides</name>
    <name type="common">Rhodobacter sphaeroides</name>
    <dbReference type="NCBI Taxonomy" id="1063"/>
    <lineage>
        <taxon>Bacteria</taxon>
        <taxon>Pseudomonadati</taxon>
        <taxon>Pseudomonadota</taxon>
        <taxon>Alphaproteobacteria</taxon>
        <taxon>Rhodobacterales</taxon>
        <taxon>Paracoccaceae</taxon>
        <taxon>Cereibacter</taxon>
    </lineage>
</organism>
<reference evidence="1 2" key="1">
    <citation type="submission" date="2018-08" db="EMBL/GenBank/DDBJ databases">
        <title>Draft genome sequence of Rhodobacter sphaeroides FY.</title>
        <authorList>
            <person name="Rayyan A."/>
            <person name="Meyer T.E."/>
            <person name="Kyndt J.A."/>
        </authorList>
    </citation>
    <scope>NUCLEOTIDE SEQUENCE [LARGE SCALE GENOMIC DNA]</scope>
    <source>
        <strain evidence="1 2">FY</strain>
    </source>
</reference>
<dbReference type="AlphaFoldDB" id="A0AAX1UR73"/>
<dbReference type="Pfam" id="PF02620">
    <property type="entry name" value="YceD"/>
    <property type="match status" value="1"/>
</dbReference>
<dbReference type="InterPro" id="IPR003772">
    <property type="entry name" value="YceD"/>
</dbReference>
<sequence>MPEPVQASSADLPVSCPFRVAALSANRPTRFRIEPDAEVQGLVAALLGISAVRGMSFKGEIRPMGKRDFELEGRLAATVVQPCSVTLAPVTTRIDEAVSRHYLANYTVPEGEEVEIPEDDSEPLPEVIDAGAVAVEALALALPLYPRAPGAELDAATFAPPGAAPLSDTDLKPFASLAELRRRMGGDEPAGGAEGDG</sequence>